<dbReference type="PROSITE" id="PS50330">
    <property type="entry name" value="UIM"/>
    <property type="match status" value="1"/>
</dbReference>
<name>A0ABR1AAA0_HUSHU</name>
<sequence>MFQNTGKCKGKTTHGTTHSETWTHDLFCLAETNVQTVPNGDHIGLQNSGFGRKKITFADKNGGFSELCETLFSHFPQLKGAGGFQMLRSINKTKQLAPIPMPASGYSVKFLRTESGLIQAMAYIRPLQNNLESIAMREAEQCQEVVREKCKRQPDDNDLEDDVVMEISEETQLSMSSHDNTSHVQNYYKTPHASCSGLYRDCVDLVSEDNVFSDSEEEQLNRAIEESLKESSHAAVNVEDILQSLRDEEEVICFILNRRNVWDGAARAMKRPNFSTNKRVDVKFTDDAGPMREFFRLVLQHISNSPMFDGPENQHTLSCHAECKCINQFHFMC</sequence>
<keyword evidence="2" id="KW-1185">Reference proteome</keyword>
<evidence type="ECO:0000313" key="1">
    <source>
        <dbReference type="EMBL" id="KAK6494048.1"/>
    </source>
</evidence>
<reference evidence="1 2" key="1">
    <citation type="submission" date="2021-05" db="EMBL/GenBank/DDBJ databases">
        <authorList>
            <person name="Zahm M."/>
            <person name="Klopp C."/>
            <person name="Cabau C."/>
            <person name="Kuhl H."/>
            <person name="Suciu R."/>
            <person name="Ciorpac M."/>
            <person name="Holostenco D."/>
            <person name="Gessner J."/>
            <person name="Wuertz S."/>
            <person name="Hohne C."/>
            <person name="Stock M."/>
            <person name="Gislard M."/>
            <person name="Lluch J."/>
            <person name="Milhes M."/>
            <person name="Lampietro C."/>
            <person name="Lopez Roques C."/>
            <person name="Donnadieu C."/>
            <person name="Du K."/>
            <person name="Schartl M."/>
            <person name="Guiguen Y."/>
        </authorList>
    </citation>
    <scope>NUCLEOTIDE SEQUENCE [LARGE SCALE GENOMIC DNA]</scope>
    <source>
        <strain evidence="1">Hh-F2</strain>
        <tissue evidence="1">Blood</tissue>
    </source>
</reference>
<dbReference type="Proteomes" id="UP001369086">
    <property type="component" value="Unassembled WGS sequence"/>
</dbReference>
<protein>
    <submittedName>
        <fullName evidence="1">Uncharacterized protein</fullName>
    </submittedName>
</protein>
<evidence type="ECO:0000313" key="2">
    <source>
        <dbReference type="Proteomes" id="UP001369086"/>
    </source>
</evidence>
<proteinExistence type="predicted"/>
<accession>A0ABR1AAA0</accession>
<dbReference type="EMBL" id="JAHFZB010000001">
    <property type="protein sequence ID" value="KAK6494048.1"/>
    <property type="molecule type" value="Genomic_DNA"/>
</dbReference>
<dbReference type="InterPro" id="IPR003903">
    <property type="entry name" value="UIM_dom"/>
</dbReference>
<organism evidence="1 2">
    <name type="scientific">Huso huso</name>
    <name type="common">Beluga</name>
    <name type="synonym">Acipenser huso</name>
    <dbReference type="NCBI Taxonomy" id="61971"/>
    <lineage>
        <taxon>Eukaryota</taxon>
        <taxon>Metazoa</taxon>
        <taxon>Chordata</taxon>
        <taxon>Craniata</taxon>
        <taxon>Vertebrata</taxon>
        <taxon>Euteleostomi</taxon>
        <taxon>Actinopterygii</taxon>
        <taxon>Chondrostei</taxon>
        <taxon>Acipenseriformes</taxon>
        <taxon>Acipenseridae</taxon>
        <taxon>Huso</taxon>
    </lineage>
</organism>
<gene>
    <name evidence="1" type="ORF">HHUSO_G486</name>
</gene>
<comment type="caution">
    <text evidence="1">The sequence shown here is derived from an EMBL/GenBank/DDBJ whole genome shotgun (WGS) entry which is preliminary data.</text>
</comment>